<evidence type="ECO:0000256" key="4">
    <source>
        <dbReference type="ARBA" id="ARBA00022679"/>
    </source>
</evidence>
<dbReference type="GO" id="GO:0004474">
    <property type="term" value="F:malate synthase activity"/>
    <property type="evidence" value="ECO:0007669"/>
    <property type="project" value="UniProtKB-EC"/>
</dbReference>
<feature type="active site" description="Proton acceptor" evidence="6">
    <location>
        <position position="198"/>
    </location>
</feature>
<dbReference type="EMBL" id="KI678831">
    <property type="protein sequence ID" value="ETL96863.1"/>
    <property type="molecule type" value="Genomic_DNA"/>
</dbReference>
<organism evidence="10">
    <name type="scientific">Phytophthora nicotianae</name>
    <name type="common">Potato buckeye rot agent</name>
    <name type="synonym">Phytophthora parasitica</name>
    <dbReference type="NCBI Taxonomy" id="4792"/>
    <lineage>
        <taxon>Eukaryota</taxon>
        <taxon>Sar</taxon>
        <taxon>Stramenopiles</taxon>
        <taxon>Oomycota</taxon>
        <taxon>Peronosporomycetes</taxon>
        <taxon>Peronosporales</taxon>
        <taxon>Peronosporaceae</taxon>
        <taxon>Phytophthora</taxon>
    </lineage>
</organism>
<dbReference type="PANTHER" id="PTHR42902:SF2">
    <property type="entry name" value="MALATE SYNTHASE"/>
    <property type="match status" value="1"/>
</dbReference>
<dbReference type="FunFam" id="1.20.1220.12:FF:000001">
    <property type="entry name" value="Malate synthase"/>
    <property type="match status" value="1"/>
</dbReference>
<dbReference type="OrthoDB" id="4078635at2759"/>
<keyword evidence="3" id="KW-0816">Tricarboxylic acid cycle</keyword>
<dbReference type="GO" id="GO:0006099">
    <property type="term" value="P:tricarboxylic acid cycle"/>
    <property type="evidence" value="ECO:0007669"/>
    <property type="project" value="UniProtKB-KW"/>
</dbReference>
<dbReference type="Pfam" id="PF01274">
    <property type="entry name" value="MS_TIM-barrel"/>
    <property type="match status" value="1"/>
</dbReference>
<accession>W2LJH0</accession>
<dbReference type="Pfam" id="PF20659">
    <property type="entry name" value="MS_C"/>
    <property type="match status" value="1"/>
</dbReference>
<evidence type="ECO:0000256" key="3">
    <source>
        <dbReference type="ARBA" id="ARBA00022532"/>
    </source>
</evidence>
<dbReference type="GO" id="GO:0006097">
    <property type="term" value="P:glyoxylate cycle"/>
    <property type="evidence" value="ECO:0007669"/>
    <property type="project" value="UniProtKB-KW"/>
</dbReference>
<dbReference type="EC" id="2.3.3.9" evidence="1"/>
<comment type="catalytic activity">
    <reaction evidence="5">
        <text>glyoxylate + acetyl-CoA + H2O = (S)-malate + CoA + H(+)</text>
        <dbReference type="Rhea" id="RHEA:18181"/>
        <dbReference type="ChEBI" id="CHEBI:15377"/>
        <dbReference type="ChEBI" id="CHEBI:15378"/>
        <dbReference type="ChEBI" id="CHEBI:15589"/>
        <dbReference type="ChEBI" id="CHEBI:36655"/>
        <dbReference type="ChEBI" id="CHEBI:57287"/>
        <dbReference type="ChEBI" id="CHEBI:57288"/>
        <dbReference type="EC" id="2.3.3.9"/>
    </reaction>
</comment>
<evidence type="ECO:0000256" key="6">
    <source>
        <dbReference type="PIRSR" id="PIRSR001363-1"/>
    </source>
</evidence>
<keyword evidence="2" id="KW-0329">Glyoxylate bypass</keyword>
<dbReference type="InterPro" id="IPR006252">
    <property type="entry name" value="Malate_synthA"/>
</dbReference>
<dbReference type="Gene3D" id="3.20.20.360">
    <property type="entry name" value="Malate synthase, domain 3"/>
    <property type="match status" value="1"/>
</dbReference>
<evidence type="ECO:0000256" key="2">
    <source>
        <dbReference type="ARBA" id="ARBA00022435"/>
    </source>
</evidence>
<dbReference type="FunFam" id="3.20.20.360:FF:000001">
    <property type="entry name" value="Malate synthase"/>
    <property type="match status" value="1"/>
</dbReference>
<dbReference type="InterPro" id="IPR046363">
    <property type="entry name" value="MS_N_TIM-barrel_dom"/>
</dbReference>
<dbReference type="GO" id="GO:0005737">
    <property type="term" value="C:cytoplasm"/>
    <property type="evidence" value="ECO:0007669"/>
    <property type="project" value="TreeGrafter"/>
</dbReference>
<evidence type="ECO:0000313" key="10">
    <source>
        <dbReference type="EMBL" id="ETL96864.1"/>
    </source>
</evidence>
<protein>
    <recommendedName>
        <fullName evidence="1">malate synthase</fullName>
        <ecNumber evidence="1">2.3.3.9</ecNumber>
    </recommendedName>
</protein>
<name>W2LJH0_PHYNI</name>
<feature type="active site" description="Proton donor" evidence="6">
    <location>
        <position position="482"/>
    </location>
</feature>
<dbReference type="InterPro" id="IPR001465">
    <property type="entry name" value="Malate_synthase_TIM"/>
</dbReference>
<sequence>MKPPNAMRIRLLAVLIMERINRLHAHISAASTSSSSSTDVFVSPRDASCPQNVYDAVLSPTALEFVAELAATFQHEVEQLHARRQARRLATEQNGAMPHFLEETRAIREDETWRVDPQPNALMDRRVDIGDVSPANRKFLLRALNSGAQGVQVDFDDGHCPTWSNTLQGHFNVLQAARGLLEVSGQTTVANPALLVIRPRAWNMDEPHMVVNGRVVPGALFDFGMHLFHNGKHLLNNGTGPFLYLPKLEGYKEAALWRRIFEYTEKKLEFARGRIKATVLIENIFAAFEMDEILFELRHYSSGLNCGMWDYTASIVVNFRHRPAFLLPDRQQFVSMKSDFLRYYMDLLIATCKRRHAPATTGMVPFVLAELPPGFSQAEAIEKTRTGKTMEALAGSDGALVYDLALVKPGAEVFTSARERTTKAGFSYVAVDERLFTEKLLTLPKGDVTLQSVEMNVHVALLYVLHWLYGQGTVVVNGCVEDSATAEISRAQLWQWVHHRVTITGTPQQINASLIGKILRKLCHEENRDQRHPPQYMEVAQHLVLLLSTMRSPPAFITTFLQEQEALTKALNTTK</sequence>
<dbReference type="InterPro" id="IPR048356">
    <property type="entry name" value="MS_N"/>
</dbReference>
<feature type="domain" description="Malate synthase C-terminal" evidence="9">
    <location>
        <begin position="449"/>
        <end position="541"/>
    </location>
</feature>
<feature type="domain" description="Malate synthase N-terminal" evidence="8">
    <location>
        <begin position="54"/>
        <end position="104"/>
    </location>
</feature>
<dbReference type="InterPro" id="IPR011076">
    <property type="entry name" value="Malate_synth_sf"/>
</dbReference>
<dbReference type="PIRSF" id="PIRSF001363">
    <property type="entry name" value="Malate_synth"/>
    <property type="match status" value="1"/>
</dbReference>
<dbReference type="VEuPathDB" id="FungiDB:PPTG_02181"/>
<dbReference type="Pfam" id="PF20656">
    <property type="entry name" value="MS_N"/>
    <property type="match status" value="1"/>
</dbReference>
<feature type="domain" description="Malate synthase TIM barrel" evidence="7">
    <location>
        <begin position="195"/>
        <end position="416"/>
    </location>
</feature>
<evidence type="ECO:0000256" key="5">
    <source>
        <dbReference type="ARBA" id="ARBA00047918"/>
    </source>
</evidence>
<reference evidence="10" key="1">
    <citation type="submission" date="2013-11" db="EMBL/GenBank/DDBJ databases">
        <title>The Genome Sequence of Phytophthora parasitica CHvinca01.</title>
        <authorList>
            <consortium name="The Broad Institute Genomics Platform"/>
            <person name="Russ C."/>
            <person name="Tyler B."/>
            <person name="Panabieres F."/>
            <person name="Shan W."/>
            <person name="Tripathy S."/>
            <person name="Grunwald N."/>
            <person name="Machado M."/>
            <person name="Johnson C.S."/>
            <person name="Arredondo F."/>
            <person name="Hong C."/>
            <person name="Coffey M."/>
            <person name="Young S.K."/>
            <person name="Zeng Q."/>
            <person name="Gargeya S."/>
            <person name="Fitzgerald M."/>
            <person name="Abouelleil A."/>
            <person name="Alvarado L."/>
            <person name="Chapman S.B."/>
            <person name="Gainer-Dewar J."/>
            <person name="Goldberg J."/>
            <person name="Griggs A."/>
            <person name="Gujja S."/>
            <person name="Hansen M."/>
            <person name="Howarth C."/>
            <person name="Imamovic A."/>
            <person name="Ireland A."/>
            <person name="Larimer J."/>
            <person name="McCowan C."/>
            <person name="Murphy C."/>
            <person name="Pearson M."/>
            <person name="Poon T.W."/>
            <person name="Priest M."/>
            <person name="Roberts A."/>
            <person name="Saif S."/>
            <person name="Shea T."/>
            <person name="Sykes S."/>
            <person name="Wortman J."/>
            <person name="Nusbaum C."/>
            <person name="Birren B."/>
        </authorList>
    </citation>
    <scope>NUCLEOTIDE SEQUENCE [LARGE SCALE GENOMIC DNA]</scope>
    <source>
        <strain evidence="10">CHvinca01</strain>
    </source>
</reference>
<gene>
    <name evidence="10" type="ORF">L917_05735</name>
</gene>
<evidence type="ECO:0000256" key="1">
    <source>
        <dbReference type="ARBA" id="ARBA00012636"/>
    </source>
</evidence>
<dbReference type="InterPro" id="IPR044856">
    <property type="entry name" value="Malate_synth_C_sf"/>
</dbReference>
<evidence type="ECO:0000259" key="8">
    <source>
        <dbReference type="Pfam" id="PF20656"/>
    </source>
</evidence>
<keyword evidence="4" id="KW-0808">Transferase</keyword>
<dbReference type="SUPFAM" id="SSF51645">
    <property type="entry name" value="Malate synthase G"/>
    <property type="match status" value="1"/>
</dbReference>
<proteinExistence type="predicted"/>
<dbReference type="Gene3D" id="1.20.1220.12">
    <property type="entry name" value="Malate synthase, domain III"/>
    <property type="match status" value="1"/>
</dbReference>
<dbReference type="Proteomes" id="UP000054423">
    <property type="component" value="Unassembled WGS sequence"/>
</dbReference>
<evidence type="ECO:0000259" key="7">
    <source>
        <dbReference type="Pfam" id="PF01274"/>
    </source>
</evidence>
<evidence type="ECO:0000259" key="9">
    <source>
        <dbReference type="Pfam" id="PF20659"/>
    </source>
</evidence>
<dbReference type="PANTHER" id="PTHR42902">
    <property type="entry name" value="MALATE SYNTHASE"/>
    <property type="match status" value="1"/>
</dbReference>
<dbReference type="InterPro" id="IPR048355">
    <property type="entry name" value="MS_C"/>
</dbReference>
<dbReference type="AlphaFoldDB" id="W2LJH0"/>
<dbReference type="EMBL" id="KI678831">
    <property type="protein sequence ID" value="ETL96864.1"/>
    <property type="molecule type" value="Genomic_DNA"/>
</dbReference>